<dbReference type="AlphaFoldDB" id="A0ABD3KY41"/>
<proteinExistence type="predicted"/>
<dbReference type="Proteomes" id="UP001634007">
    <property type="component" value="Unassembled WGS sequence"/>
</dbReference>
<protein>
    <submittedName>
        <fullName evidence="3">Uncharacterized protein</fullName>
    </submittedName>
</protein>
<evidence type="ECO:0000256" key="2">
    <source>
        <dbReference type="SAM" id="SignalP"/>
    </source>
</evidence>
<name>A0ABD3KY41_EUCGL</name>
<evidence type="ECO:0000313" key="3">
    <source>
        <dbReference type="EMBL" id="KAL3744242.1"/>
    </source>
</evidence>
<feature type="chain" id="PRO_5044854162" evidence="2">
    <location>
        <begin position="31"/>
        <end position="97"/>
    </location>
</feature>
<sequence>MARANLKCSWTILLMLILAFGLAPLPTTKARDLGGQGHAGVEEEGEAGRSLYQILHDVPSGPNPIESPPSIGEEGEATHFHYQILRDAPGGPDPGHH</sequence>
<evidence type="ECO:0000256" key="1">
    <source>
        <dbReference type="SAM" id="MobiDB-lite"/>
    </source>
</evidence>
<dbReference type="EMBL" id="JBJKBG010000003">
    <property type="protein sequence ID" value="KAL3744242.1"/>
    <property type="molecule type" value="Genomic_DNA"/>
</dbReference>
<gene>
    <name evidence="3" type="ORF">ACJRO7_013491</name>
</gene>
<feature type="region of interest" description="Disordered" evidence="1">
    <location>
        <begin position="55"/>
        <end position="77"/>
    </location>
</feature>
<comment type="caution">
    <text evidence="3">The sequence shown here is derived from an EMBL/GenBank/DDBJ whole genome shotgun (WGS) entry which is preliminary data.</text>
</comment>
<keyword evidence="2" id="KW-0732">Signal</keyword>
<feature type="signal peptide" evidence="2">
    <location>
        <begin position="1"/>
        <end position="30"/>
    </location>
</feature>
<accession>A0ABD3KY41</accession>
<keyword evidence="4" id="KW-1185">Reference proteome</keyword>
<evidence type="ECO:0000313" key="4">
    <source>
        <dbReference type="Proteomes" id="UP001634007"/>
    </source>
</evidence>
<reference evidence="3 4" key="1">
    <citation type="submission" date="2024-11" db="EMBL/GenBank/DDBJ databases">
        <title>Chromosome-level genome assembly of Eucalyptus globulus Labill. provides insights into its genome evolution.</title>
        <authorList>
            <person name="Li X."/>
        </authorList>
    </citation>
    <scope>NUCLEOTIDE SEQUENCE [LARGE SCALE GENOMIC DNA]</scope>
    <source>
        <strain evidence="3">CL2024</strain>
        <tissue evidence="3">Fresh tender leaves</tissue>
    </source>
</reference>
<organism evidence="3 4">
    <name type="scientific">Eucalyptus globulus</name>
    <name type="common">Tasmanian blue gum</name>
    <dbReference type="NCBI Taxonomy" id="34317"/>
    <lineage>
        <taxon>Eukaryota</taxon>
        <taxon>Viridiplantae</taxon>
        <taxon>Streptophyta</taxon>
        <taxon>Embryophyta</taxon>
        <taxon>Tracheophyta</taxon>
        <taxon>Spermatophyta</taxon>
        <taxon>Magnoliopsida</taxon>
        <taxon>eudicotyledons</taxon>
        <taxon>Gunneridae</taxon>
        <taxon>Pentapetalae</taxon>
        <taxon>rosids</taxon>
        <taxon>malvids</taxon>
        <taxon>Myrtales</taxon>
        <taxon>Myrtaceae</taxon>
        <taxon>Myrtoideae</taxon>
        <taxon>Eucalypteae</taxon>
        <taxon>Eucalyptus</taxon>
    </lineage>
</organism>